<keyword evidence="5" id="KW-0167">Capsid protein</keyword>
<evidence type="ECO:0000313" key="6">
    <source>
        <dbReference type="Proteomes" id="UP001589740"/>
    </source>
</evidence>
<comment type="subcellular location">
    <subcellularLocation>
        <location evidence="2">Spore coat</location>
    </subcellularLocation>
</comment>
<organism evidence="5 6">
    <name type="scientific">Salinicoccus siamensis</name>
    <dbReference type="NCBI Taxonomy" id="381830"/>
    <lineage>
        <taxon>Bacteria</taxon>
        <taxon>Bacillati</taxon>
        <taxon>Bacillota</taxon>
        <taxon>Bacilli</taxon>
        <taxon>Bacillales</taxon>
        <taxon>Staphylococcaceae</taxon>
        <taxon>Salinicoccus</taxon>
    </lineage>
</organism>
<comment type="similarity">
    <text evidence="3">Belongs to the CotF family.</text>
</comment>
<feature type="compositionally biased region" description="Basic residues" evidence="4">
    <location>
        <begin position="85"/>
        <end position="97"/>
    </location>
</feature>
<sequence length="143" mass="16218">MEFDDILEHTGNKKDELIVHEMLVSSKSAVRAYSVALTETISPEVRDVLRRQLTQAINQHSRIADYMVEIGAYHPYDLKKQVKQDKKKVKKTRKIIAKSRQPENKLKKRRPDDSEEASNATVSKQEPEAVVASDDKAQGTSDA</sequence>
<keyword evidence="1" id="KW-0749">Sporulation</keyword>
<keyword evidence="5" id="KW-0946">Virion</keyword>
<dbReference type="RefSeq" id="WP_380569847.1">
    <property type="nucleotide sequence ID" value="NZ_JBHMAH010000010.1"/>
</dbReference>
<dbReference type="Pfam" id="PF07875">
    <property type="entry name" value="Coat_F"/>
    <property type="match status" value="1"/>
</dbReference>
<proteinExistence type="inferred from homology"/>
<feature type="region of interest" description="Disordered" evidence="4">
    <location>
        <begin position="81"/>
        <end position="143"/>
    </location>
</feature>
<dbReference type="Proteomes" id="UP001589740">
    <property type="component" value="Unassembled WGS sequence"/>
</dbReference>
<dbReference type="Gene3D" id="1.20.1260.10">
    <property type="match status" value="1"/>
</dbReference>
<accession>A0ABV5Z2B8</accession>
<dbReference type="PANTHER" id="PTHR39183">
    <property type="entry name" value="SPORE COAT PROTEIN F-LIKE PROTEIN YHCQ"/>
    <property type="match status" value="1"/>
</dbReference>
<evidence type="ECO:0000256" key="4">
    <source>
        <dbReference type="SAM" id="MobiDB-lite"/>
    </source>
</evidence>
<protein>
    <submittedName>
        <fullName evidence="5">Spore coat protein</fullName>
    </submittedName>
</protein>
<keyword evidence="6" id="KW-1185">Reference proteome</keyword>
<dbReference type="PANTHER" id="PTHR39183:SF1">
    <property type="entry name" value="SPORE COAT PROTEIN F-LIKE PROTEIN YHCQ"/>
    <property type="match status" value="1"/>
</dbReference>
<gene>
    <name evidence="5" type="ORF">ACFFLE_03915</name>
</gene>
<evidence type="ECO:0000313" key="5">
    <source>
        <dbReference type="EMBL" id="MFB9860252.1"/>
    </source>
</evidence>
<name>A0ABV5Z2B8_9STAP</name>
<dbReference type="InterPro" id="IPR012347">
    <property type="entry name" value="Ferritin-like"/>
</dbReference>
<evidence type="ECO:0000256" key="2">
    <source>
        <dbReference type="ARBA" id="ARBA00024325"/>
    </source>
</evidence>
<dbReference type="InterPro" id="IPR012851">
    <property type="entry name" value="Spore_coat_CotF-like"/>
</dbReference>
<comment type="caution">
    <text evidence="5">The sequence shown here is derived from an EMBL/GenBank/DDBJ whole genome shotgun (WGS) entry which is preliminary data.</text>
</comment>
<evidence type="ECO:0000256" key="1">
    <source>
        <dbReference type="ARBA" id="ARBA00022969"/>
    </source>
</evidence>
<reference evidence="5 6" key="1">
    <citation type="submission" date="2024-09" db="EMBL/GenBank/DDBJ databases">
        <authorList>
            <person name="Sun Q."/>
            <person name="Mori K."/>
        </authorList>
    </citation>
    <scope>NUCLEOTIDE SEQUENCE [LARGE SCALE GENOMIC DNA]</scope>
    <source>
        <strain evidence="5 6">JCM 12822</strain>
    </source>
</reference>
<dbReference type="EMBL" id="JBHMAH010000010">
    <property type="protein sequence ID" value="MFB9860252.1"/>
    <property type="molecule type" value="Genomic_DNA"/>
</dbReference>
<evidence type="ECO:0000256" key="3">
    <source>
        <dbReference type="ARBA" id="ARBA00024344"/>
    </source>
</evidence>